<dbReference type="Gene3D" id="3.80.10.10">
    <property type="entry name" value="Ribonuclease Inhibitor"/>
    <property type="match status" value="1"/>
</dbReference>
<comment type="caution">
    <text evidence="3">The sequence shown here is derived from an EMBL/GenBank/DDBJ whole genome shotgun (WGS) entry which is preliminary data.</text>
</comment>
<dbReference type="PROSITE" id="PS50181">
    <property type="entry name" value="FBOX"/>
    <property type="match status" value="1"/>
</dbReference>
<accession>A0AAD5JZA8</accession>
<evidence type="ECO:0000256" key="1">
    <source>
        <dbReference type="SAM" id="MobiDB-lite"/>
    </source>
</evidence>
<feature type="region of interest" description="Disordered" evidence="1">
    <location>
        <begin position="1"/>
        <end position="45"/>
    </location>
</feature>
<dbReference type="Proteomes" id="UP001209540">
    <property type="component" value="Unassembled WGS sequence"/>
</dbReference>
<sequence length="609" mass="69884">MTKYAKPEKSSLNETMLTIKQQNDPSSHYKSRKTQPQQAVNKEENEPRGLPIDFVIILPFEIIVMIFEAFPTETLFTCMDVSPGWQRVLQKCPSLWEEIILENELNYNKWIPKYYPLMGMHIKSYTISKPDQGGLDLSVEQILEGSMNNLTSLAWNCGNVCDIVGSDILKCLRQLRHSLISLELSTDADLRYLEGFDIPPLAAILSACPSLKRLKVTIPYNSEFYDDTLADEYPSTSALTHLIWSCGINLTKKDTQKLFTACPSLVYAQFDSEEEDDDDEEENITPLMVHNTCPKSLRYLYFNYYADNTFPNWYSDGVQLDDDDKDLQGLKSFAVPFYYQEDWIDIAAILKKDQKTLSEIAFYHSDRFDLAAVLDLFRGSSLKLTHSTIPWYGEGRIEVQFDQEIKEDEEHISFHQPTTARTTYYRHQRRRYIDSKFDNKSVDKHLPWLMDGIFRLSQKRTLSSFSIRFNHCGPKVNNYLNKLLEFPSSSSFQGIYIAHTPLELVAVTELIHGLQEKSISVQKLWLGPIPQLTDEVLISLFGRIIGLKQLVLIECDGISDQGVQDLLDHFATIASISSSSSLSLVNQQPPKLDFIRCKNVSTQRILNFT</sequence>
<dbReference type="SMART" id="SM00256">
    <property type="entry name" value="FBOX"/>
    <property type="match status" value="1"/>
</dbReference>
<organism evidence="3 4">
    <name type="scientific">Phascolomyces articulosus</name>
    <dbReference type="NCBI Taxonomy" id="60185"/>
    <lineage>
        <taxon>Eukaryota</taxon>
        <taxon>Fungi</taxon>
        <taxon>Fungi incertae sedis</taxon>
        <taxon>Mucoromycota</taxon>
        <taxon>Mucoromycotina</taxon>
        <taxon>Mucoromycetes</taxon>
        <taxon>Mucorales</taxon>
        <taxon>Lichtheimiaceae</taxon>
        <taxon>Phascolomyces</taxon>
    </lineage>
</organism>
<feature type="compositionally biased region" description="Basic and acidic residues" evidence="1">
    <location>
        <begin position="1"/>
        <end position="11"/>
    </location>
</feature>
<reference evidence="3" key="1">
    <citation type="journal article" date="2022" name="IScience">
        <title>Evolution of zygomycete secretomes and the origins of terrestrial fungal ecologies.</title>
        <authorList>
            <person name="Chang Y."/>
            <person name="Wang Y."/>
            <person name="Mondo S."/>
            <person name="Ahrendt S."/>
            <person name="Andreopoulos W."/>
            <person name="Barry K."/>
            <person name="Beard J."/>
            <person name="Benny G.L."/>
            <person name="Blankenship S."/>
            <person name="Bonito G."/>
            <person name="Cuomo C."/>
            <person name="Desiro A."/>
            <person name="Gervers K.A."/>
            <person name="Hundley H."/>
            <person name="Kuo A."/>
            <person name="LaButti K."/>
            <person name="Lang B.F."/>
            <person name="Lipzen A."/>
            <person name="O'Donnell K."/>
            <person name="Pangilinan J."/>
            <person name="Reynolds N."/>
            <person name="Sandor L."/>
            <person name="Smith M.E."/>
            <person name="Tsang A."/>
            <person name="Grigoriev I.V."/>
            <person name="Stajich J.E."/>
            <person name="Spatafora J.W."/>
        </authorList>
    </citation>
    <scope>NUCLEOTIDE SEQUENCE</scope>
    <source>
        <strain evidence="3">RSA 2281</strain>
    </source>
</reference>
<dbReference type="InterPro" id="IPR032675">
    <property type="entry name" value="LRR_dom_sf"/>
</dbReference>
<proteinExistence type="predicted"/>
<feature type="compositionally biased region" description="Polar residues" evidence="1">
    <location>
        <begin position="12"/>
        <end position="40"/>
    </location>
</feature>
<dbReference type="SUPFAM" id="SSF81383">
    <property type="entry name" value="F-box domain"/>
    <property type="match status" value="1"/>
</dbReference>
<dbReference type="AlphaFoldDB" id="A0AAD5JZA8"/>
<evidence type="ECO:0000313" key="4">
    <source>
        <dbReference type="Proteomes" id="UP001209540"/>
    </source>
</evidence>
<dbReference type="EMBL" id="JAIXMP010000041">
    <property type="protein sequence ID" value="KAI9247702.1"/>
    <property type="molecule type" value="Genomic_DNA"/>
</dbReference>
<protein>
    <recommendedName>
        <fullName evidence="2">F-box domain-containing protein</fullName>
    </recommendedName>
</protein>
<name>A0AAD5JZA8_9FUNG</name>
<dbReference type="SUPFAM" id="SSF52047">
    <property type="entry name" value="RNI-like"/>
    <property type="match status" value="1"/>
</dbReference>
<dbReference type="InterPro" id="IPR001810">
    <property type="entry name" value="F-box_dom"/>
</dbReference>
<evidence type="ECO:0000259" key="2">
    <source>
        <dbReference type="PROSITE" id="PS50181"/>
    </source>
</evidence>
<reference evidence="3" key="2">
    <citation type="submission" date="2023-02" db="EMBL/GenBank/DDBJ databases">
        <authorList>
            <consortium name="DOE Joint Genome Institute"/>
            <person name="Mondo S.J."/>
            <person name="Chang Y."/>
            <person name="Wang Y."/>
            <person name="Ahrendt S."/>
            <person name="Andreopoulos W."/>
            <person name="Barry K."/>
            <person name="Beard J."/>
            <person name="Benny G.L."/>
            <person name="Blankenship S."/>
            <person name="Bonito G."/>
            <person name="Cuomo C."/>
            <person name="Desiro A."/>
            <person name="Gervers K.A."/>
            <person name="Hundley H."/>
            <person name="Kuo A."/>
            <person name="LaButti K."/>
            <person name="Lang B.F."/>
            <person name="Lipzen A."/>
            <person name="O'Donnell K."/>
            <person name="Pangilinan J."/>
            <person name="Reynolds N."/>
            <person name="Sandor L."/>
            <person name="Smith M.W."/>
            <person name="Tsang A."/>
            <person name="Grigoriev I.V."/>
            <person name="Stajich J.E."/>
            <person name="Spatafora J.W."/>
        </authorList>
    </citation>
    <scope>NUCLEOTIDE SEQUENCE</scope>
    <source>
        <strain evidence="3">RSA 2281</strain>
    </source>
</reference>
<keyword evidence="4" id="KW-1185">Reference proteome</keyword>
<feature type="domain" description="F-box" evidence="2">
    <location>
        <begin position="52"/>
        <end position="99"/>
    </location>
</feature>
<gene>
    <name evidence="3" type="ORF">BDA99DRAFT_525805</name>
</gene>
<evidence type="ECO:0000313" key="3">
    <source>
        <dbReference type="EMBL" id="KAI9247702.1"/>
    </source>
</evidence>
<dbReference type="Pfam" id="PF12937">
    <property type="entry name" value="F-box-like"/>
    <property type="match status" value="1"/>
</dbReference>
<dbReference type="InterPro" id="IPR036047">
    <property type="entry name" value="F-box-like_dom_sf"/>
</dbReference>